<reference evidence="3" key="1">
    <citation type="journal article" date="2019" name="Int. J. Syst. Evol. Microbiol.">
        <title>The Global Catalogue of Microorganisms (GCM) 10K type strain sequencing project: providing services to taxonomists for standard genome sequencing and annotation.</title>
        <authorList>
            <consortium name="The Broad Institute Genomics Platform"/>
            <consortium name="The Broad Institute Genome Sequencing Center for Infectious Disease"/>
            <person name="Wu L."/>
            <person name="Ma J."/>
        </authorList>
    </citation>
    <scope>NUCLEOTIDE SEQUENCE [LARGE SCALE GENOMIC DNA]</scope>
    <source>
        <strain evidence="3">CGMCC 1.8860</strain>
    </source>
</reference>
<feature type="transmembrane region" description="Helical" evidence="1">
    <location>
        <begin position="28"/>
        <end position="53"/>
    </location>
</feature>
<name>A0ABQ2PNZ4_9NEIS</name>
<organism evidence="2 3">
    <name type="scientific">Silvimonas amylolytica</name>
    <dbReference type="NCBI Taxonomy" id="449663"/>
    <lineage>
        <taxon>Bacteria</taxon>
        <taxon>Pseudomonadati</taxon>
        <taxon>Pseudomonadota</taxon>
        <taxon>Betaproteobacteria</taxon>
        <taxon>Neisseriales</taxon>
        <taxon>Chitinibacteraceae</taxon>
        <taxon>Silvimonas</taxon>
    </lineage>
</organism>
<comment type="caution">
    <text evidence="2">The sequence shown here is derived from an EMBL/GenBank/DDBJ whole genome shotgun (WGS) entry which is preliminary data.</text>
</comment>
<protein>
    <submittedName>
        <fullName evidence="2">Uncharacterized protein</fullName>
    </submittedName>
</protein>
<sequence>MRYASWHTGQPAGQIVVVKEGLAFRHCLFGLCAGTSACVICLNILLFLAVPVWRGPTVAPPQTNPSTHVTGGSEAFVIVNTNYTTPLETQ</sequence>
<keyword evidence="1" id="KW-0472">Membrane</keyword>
<proteinExistence type="predicted"/>
<evidence type="ECO:0000313" key="3">
    <source>
        <dbReference type="Proteomes" id="UP000621859"/>
    </source>
</evidence>
<evidence type="ECO:0000313" key="2">
    <source>
        <dbReference type="EMBL" id="GGP27100.1"/>
    </source>
</evidence>
<evidence type="ECO:0000256" key="1">
    <source>
        <dbReference type="SAM" id="Phobius"/>
    </source>
</evidence>
<keyword evidence="1" id="KW-1133">Transmembrane helix</keyword>
<dbReference type="Proteomes" id="UP000621859">
    <property type="component" value="Unassembled WGS sequence"/>
</dbReference>
<accession>A0ABQ2PNZ4</accession>
<dbReference type="EMBL" id="BMLY01000005">
    <property type="protein sequence ID" value="GGP27100.1"/>
    <property type="molecule type" value="Genomic_DNA"/>
</dbReference>
<gene>
    <name evidence="2" type="ORF">GCM10010971_29190</name>
</gene>
<keyword evidence="1" id="KW-0812">Transmembrane</keyword>
<keyword evidence="3" id="KW-1185">Reference proteome</keyword>